<evidence type="ECO:0000313" key="3">
    <source>
        <dbReference type="Proteomes" id="UP000276029"/>
    </source>
</evidence>
<gene>
    <name evidence="2" type="ORF">DFR51_3195</name>
</gene>
<comment type="caution">
    <text evidence="2">The sequence shown here is derived from an EMBL/GenBank/DDBJ whole genome shotgun (WGS) entry which is preliminary data.</text>
</comment>
<evidence type="ECO:0000313" key="2">
    <source>
        <dbReference type="EMBL" id="RKS86488.1"/>
    </source>
</evidence>
<proteinExistence type="predicted"/>
<dbReference type="Proteomes" id="UP000276029">
    <property type="component" value="Unassembled WGS sequence"/>
</dbReference>
<feature type="transmembrane region" description="Helical" evidence="1">
    <location>
        <begin position="18"/>
        <end position="38"/>
    </location>
</feature>
<accession>A0ABX9SVV9</accession>
<keyword evidence="1" id="KW-0812">Transmembrane</keyword>
<dbReference type="EMBL" id="RBWX01000010">
    <property type="protein sequence ID" value="RKS86488.1"/>
    <property type="molecule type" value="Genomic_DNA"/>
</dbReference>
<name>A0ABX9SVV9_SPHMI</name>
<sequence>MISLALKEPAVQKVLSRWLLVTSLILFTPVLIALHFHAQGMESAAALLKGAEQVAVIQDVASTRFAKAICLLVLAYLVALLSFCSWLRDVKRDTEKK</sequence>
<reference evidence="2 3" key="1">
    <citation type="submission" date="2018-10" db="EMBL/GenBank/DDBJ databases">
        <title>Genomic Encyclopedia of Type Strains, Phase IV (KMG-IV): sequencing the most valuable type-strain genomes for metagenomic binning, comparative biology and taxonomic classification.</title>
        <authorList>
            <person name="Goeker M."/>
        </authorList>
    </citation>
    <scope>NUCLEOTIDE SEQUENCE [LARGE SCALE GENOMIC DNA]</scope>
    <source>
        <strain evidence="2 3">DSM 19791</strain>
    </source>
</reference>
<feature type="transmembrane region" description="Helical" evidence="1">
    <location>
        <begin position="65"/>
        <end position="87"/>
    </location>
</feature>
<keyword evidence="1" id="KW-1133">Transmembrane helix</keyword>
<organism evidence="2 3">
    <name type="scientific">Sphingosinicella microcystinivorans</name>
    <dbReference type="NCBI Taxonomy" id="335406"/>
    <lineage>
        <taxon>Bacteria</taxon>
        <taxon>Pseudomonadati</taxon>
        <taxon>Pseudomonadota</taxon>
        <taxon>Alphaproteobacteria</taxon>
        <taxon>Sphingomonadales</taxon>
        <taxon>Sphingosinicellaceae</taxon>
        <taxon>Sphingosinicella</taxon>
    </lineage>
</organism>
<evidence type="ECO:0000256" key="1">
    <source>
        <dbReference type="SAM" id="Phobius"/>
    </source>
</evidence>
<keyword evidence="1" id="KW-0472">Membrane</keyword>
<keyword evidence="3" id="KW-1185">Reference proteome</keyword>
<protein>
    <submittedName>
        <fullName evidence="2">Uncharacterized protein</fullName>
    </submittedName>
</protein>